<dbReference type="InterPro" id="IPR005625">
    <property type="entry name" value="PepSY-ass_TM"/>
</dbReference>
<dbReference type="RefSeq" id="WP_317903690.1">
    <property type="nucleotide sequence ID" value="NZ_JAIRBC010000036.1"/>
</dbReference>
<keyword evidence="1" id="KW-1133">Transmembrane helix</keyword>
<accession>A0AAE3JPX0</accession>
<proteinExistence type="predicted"/>
<dbReference type="AlphaFoldDB" id="A0AAE3JPX0"/>
<evidence type="ECO:0000313" key="2">
    <source>
        <dbReference type="EMBL" id="MCG2462555.1"/>
    </source>
</evidence>
<dbReference type="PANTHER" id="PTHR34219:SF1">
    <property type="entry name" value="PEPSY DOMAIN-CONTAINING PROTEIN"/>
    <property type="match status" value="1"/>
</dbReference>
<comment type="caution">
    <text evidence="2">The sequence shown here is derived from an EMBL/GenBank/DDBJ whole genome shotgun (WGS) entry which is preliminary data.</text>
</comment>
<feature type="transmembrane region" description="Helical" evidence="1">
    <location>
        <begin position="188"/>
        <end position="210"/>
    </location>
</feature>
<dbReference type="Pfam" id="PF03929">
    <property type="entry name" value="PepSY_TM"/>
    <property type="match status" value="1"/>
</dbReference>
<dbReference type="PANTHER" id="PTHR34219">
    <property type="entry name" value="IRON-REGULATED INNER MEMBRANE PROTEIN-RELATED"/>
    <property type="match status" value="1"/>
</dbReference>
<evidence type="ECO:0000256" key="1">
    <source>
        <dbReference type="SAM" id="Phobius"/>
    </source>
</evidence>
<keyword evidence="1" id="KW-0812">Transmembrane</keyword>
<dbReference type="Proteomes" id="UP001200642">
    <property type="component" value="Unassembled WGS sequence"/>
</dbReference>
<gene>
    <name evidence="2" type="ORF">K8352_17470</name>
</gene>
<keyword evidence="3" id="KW-1185">Reference proteome</keyword>
<feature type="transmembrane region" description="Helical" evidence="1">
    <location>
        <begin position="12"/>
        <end position="38"/>
    </location>
</feature>
<feature type="transmembrane region" description="Helical" evidence="1">
    <location>
        <begin position="334"/>
        <end position="356"/>
    </location>
</feature>
<evidence type="ECO:0000313" key="3">
    <source>
        <dbReference type="Proteomes" id="UP001200642"/>
    </source>
</evidence>
<dbReference type="EMBL" id="JAIRBC010000036">
    <property type="protein sequence ID" value="MCG2462555.1"/>
    <property type="molecule type" value="Genomic_DNA"/>
</dbReference>
<sequence>MKKNDKLNKWLWKWHVISGLVSLPFVMILAITGGIYLFKDNYEANLQREVREVAVQRKTMSYQDQLQKARSQTDFPIDAMVLPNKKNEATKFISGSFGTKSTLYLNPGTGRATGEIPESTTDMFKVRKLHGELWMGGFGTKIVELVASWLIVLLITGLYIWWPSGKFKWKGFFIVRTGQGKRTFFRDLHAVTAIWFSGLLIMILLGGLPWTDVFGGSFKWVQQVTNTGFPDSWQGRGLTSTVNGKTLALDLMVKKAEQLKLSGEVSITLPKSETGVYSISNNPRNPIQMEIYQFDQYSGRKLVHNDWSDIGILMQGRLFFMAFHQGQFGAWNKWLMLFAAFMLLTLSIGAIFSYSLRKKKGWGIPKVPARFQIGKGILVMIVVLGVIFPLFGFSVLLILILELFGGKTRQRRIS</sequence>
<organism evidence="2 3">
    <name type="scientific">Cerina litoralis</name>
    <dbReference type="NCBI Taxonomy" id="2874477"/>
    <lineage>
        <taxon>Bacteria</taxon>
        <taxon>Pseudomonadati</taxon>
        <taxon>Bacteroidota</taxon>
        <taxon>Flavobacteriia</taxon>
        <taxon>Flavobacteriales</taxon>
        <taxon>Flavobacteriaceae</taxon>
        <taxon>Cerina</taxon>
    </lineage>
</organism>
<feature type="transmembrane region" description="Helical" evidence="1">
    <location>
        <begin position="376"/>
        <end position="404"/>
    </location>
</feature>
<reference evidence="2" key="1">
    <citation type="submission" date="2023-02" db="EMBL/GenBank/DDBJ databases">
        <title>Genome of Flavobacteriaceae gen. nov. sp. strain F89.</title>
        <authorList>
            <person name="Wang Y."/>
        </authorList>
    </citation>
    <scope>NUCLEOTIDE SEQUENCE</scope>
    <source>
        <strain evidence="2">F89</strain>
    </source>
</reference>
<name>A0AAE3JPX0_9FLAO</name>
<keyword evidence="1" id="KW-0472">Membrane</keyword>
<protein>
    <submittedName>
        <fullName evidence="2">PepSY domain-containing protein</fullName>
    </submittedName>
</protein>
<feature type="transmembrane region" description="Helical" evidence="1">
    <location>
        <begin position="142"/>
        <end position="162"/>
    </location>
</feature>